<dbReference type="NCBIfam" id="TIGR03934">
    <property type="entry name" value="TQXA_dom"/>
    <property type="match status" value="1"/>
</dbReference>
<dbReference type="Gene3D" id="1.10.150.480">
    <property type="match status" value="1"/>
</dbReference>
<feature type="chain" id="PRO_5040986164" evidence="3">
    <location>
        <begin position="31"/>
        <end position="401"/>
    </location>
</feature>
<dbReference type="InterPro" id="IPR013552">
    <property type="entry name" value="Thioester_dom"/>
</dbReference>
<reference evidence="5" key="1">
    <citation type="submission" date="2022-08" db="EMBL/GenBank/DDBJ databases">
        <authorList>
            <person name="Tistechok S."/>
            <person name="Samborskyy M."/>
            <person name="Roman I."/>
        </authorList>
    </citation>
    <scope>NUCLEOTIDE SEQUENCE</scope>
    <source>
        <strain evidence="5">DSM 103496</strain>
    </source>
</reference>
<dbReference type="Proteomes" id="UP001141259">
    <property type="component" value="Unassembled WGS sequence"/>
</dbReference>
<keyword evidence="2" id="KW-0472">Membrane</keyword>
<feature type="signal peptide" evidence="3">
    <location>
        <begin position="1"/>
        <end position="30"/>
    </location>
</feature>
<organism evidence="5 6">
    <name type="scientific">Umezawaea endophytica</name>
    <dbReference type="NCBI Taxonomy" id="1654476"/>
    <lineage>
        <taxon>Bacteria</taxon>
        <taxon>Bacillati</taxon>
        <taxon>Actinomycetota</taxon>
        <taxon>Actinomycetes</taxon>
        <taxon>Pseudonocardiales</taxon>
        <taxon>Pseudonocardiaceae</taxon>
        <taxon>Umezawaea</taxon>
    </lineage>
</organism>
<evidence type="ECO:0000256" key="1">
    <source>
        <dbReference type="SAM" id="MobiDB-lite"/>
    </source>
</evidence>
<evidence type="ECO:0000256" key="3">
    <source>
        <dbReference type="SAM" id="SignalP"/>
    </source>
</evidence>
<feature type="compositionally biased region" description="Low complexity" evidence="1">
    <location>
        <begin position="351"/>
        <end position="360"/>
    </location>
</feature>
<proteinExistence type="predicted"/>
<dbReference type="AlphaFoldDB" id="A0A9X2VV83"/>
<dbReference type="InterPro" id="IPR023849">
    <property type="entry name" value="TQXA_dom"/>
</dbReference>
<dbReference type="NCBIfam" id="TIGR01167">
    <property type="entry name" value="LPXTG_anchor"/>
    <property type="match status" value="1"/>
</dbReference>
<evidence type="ECO:0000256" key="2">
    <source>
        <dbReference type="SAM" id="Phobius"/>
    </source>
</evidence>
<protein>
    <submittedName>
        <fullName evidence="5">Thioester domain-containing protein</fullName>
    </submittedName>
</protein>
<evidence type="ECO:0000313" key="6">
    <source>
        <dbReference type="Proteomes" id="UP001141259"/>
    </source>
</evidence>
<dbReference type="Pfam" id="PF08341">
    <property type="entry name" value="TED"/>
    <property type="match status" value="1"/>
</dbReference>
<feature type="region of interest" description="Disordered" evidence="1">
    <location>
        <begin position="317"/>
        <end position="363"/>
    </location>
</feature>
<feature type="compositionally biased region" description="Low complexity" evidence="1">
    <location>
        <begin position="329"/>
        <end position="344"/>
    </location>
</feature>
<name>A0A9X2VV83_9PSEU</name>
<feature type="domain" description="Thioester" evidence="4">
    <location>
        <begin position="74"/>
        <end position="179"/>
    </location>
</feature>
<keyword evidence="2" id="KW-1133">Transmembrane helix</keyword>
<feature type="transmembrane region" description="Helical" evidence="2">
    <location>
        <begin position="373"/>
        <end position="394"/>
    </location>
</feature>
<sequence>MTSRLSASRIGAAVLGASLALLVSALPAIAEVHVKPKPEWDQRGADVFLEGKDKKLDTSLIGLEIDGTNTKVQAYCVELPTPLEHGRGLKEVPWDKHPNPNTKFKENADKIAWILQYTFPLVKAKELGAVIGKDLDENEAIGGTQAAIWHFSDGAKLDKGRVKNGDVVALYDYLTGEKNTGIKEQPTPTLTVEPKEKSGNAGDLIGPFTVTTTAGEVVLKADLPEGVVLADKNGNPLADPKAGTLAVQDAGTKTEEFYVKVPVGTPDGKASFSVEANAELAQGRLFVSSNDQLQTQSLVVAFPAKASLKAEGSVSWATAPASSTPPPSSSVTTPPTSTTESTPASTPPAPTTTTTPVPAGGSSGDLASTGASIFVPLIIGIVLVGGGAGALLVMRRRKSAP</sequence>
<gene>
    <name evidence="5" type="ORF">NZH93_41980</name>
</gene>
<keyword evidence="3" id="KW-0732">Signal</keyword>
<keyword evidence="2" id="KW-0812">Transmembrane</keyword>
<keyword evidence="6" id="KW-1185">Reference proteome</keyword>
<dbReference type="RefSeq" id="WP_259628909.1">
    <property type="nucleotide sequence ID" value="NZ_JANYMP010000032.1"/>
</dbReference>
<evidence type="ECO:0000313" key="5">
    <source>
        <dbReference type="EMBL" id="MCS7483453.1"/>
    </source>
</evidence>
<accession>A0A9X2VV83</accession>
<dbReference type="EMBL" id="JANYMP010000032">
    <property type="protein sequence ID" value="MCS7483453.1"/>
    <property type="molecule type" value="Genomic_DNA"/>
</dbReference>
<comment type="caution">
    <text evidence="5">The sequence shown here is derived from an EMBL/GenBank/DDBJ whole genome shotgun (WGS) entry which is preliminary data.</text>
</comment>
<evidence type="ECO:0000259" key="4">
    <source>
        <dbReference type="Pfam" id="PF08341"/>
    </source>
</evidence>